<dbReference type="AlphaFoldDB" id="A0AB34KA40"/>
<dbReference type="EMBL" id="JBGBPQ010000001">
    <property type="protein sequence ID" value="KAL1529856.1"/>
    <property type="molecule type" value="Genomic_DNA"/>
</dbReference>
<evidence type="ECO:0000313" key="1">
    <source>
        <dbReference type="EMBL" id="KAL1529856.1"/>
    </source>
</evidence>
<name>A0AB34KA40_PRYPA</name>
<keyword evidence="2" id="KW-1185">Reference proteome</keyword>
<organism evidence="1 2">
    <name type="scientific">Prymnesium parvum</name>
    <name type="common">Toxic golden alga</name>
    <dbReference type="NCBI Taxonomy" id="97485"/>
    <lineage>
        <taxon>Eukaryota</taxon>
        <taxon>Haptista</taxon>
        <taxon>Haptophyta</taxon>
        <taxon>Prymnesiophyceae</taxon>
        <taxon>Prymnesiales</taxon>
        <taxon>Prymnesiaceae</taxon>
        <taxon>Prymnesium</taxon>
    </lineage>
</organism>
<gene>
    <name evidence="1" type="ORF">AB1Y20_000787</name>
</gene>
<sequence length="92" mass="10554">MAWVDETWKGRVIDAIDTDERSEEMACPDGRSDIHSPCGYPSGGQPDTFVNEEWFGLNEVYSLCPKSEVDQLRPRLAIHGHTQWLNIHFVHQ</sequence>
<proteinExistence type="predicted"/>
<accession>A0AB34KA40</accession>
<protein>
    <submittedName>
        <fullName evidence="1">Uncharacterized protein</fullName>
    </submittedName>
</protein>
<dbReference type="Proteomes" id="UP001515480">
    <property type="component" value="Unassembled WGS sequence"/>
</dbReference>
<reference evidence="1 2" key="1">
    <citation type="journal article" date="2024" name="Science">
        <title>Giant polyketide synthase enzymes in the biosynthesis of giant marine polyether toxins.</title>
        <authorList>
            <person name="Fallon T.R."/>
            <person name="Shende V.V."/>
            <person name="Wierzbicki I.H."/>
            <person name="Pendleton A.L."/>
            <person name="Watervoot N.F."/>
            <person name="Auber R.P."/>
            <person name="Gonzalez D.J."/>
            <person name="Wisecaver J.H."/>
            <person name="Moore B.S."/>
        </authorList>
    </citation>
    <scope>NUCLEOTIDE SEQUENCE [LARGE SCALE GENOMIC DNA]</scope>
    <source>
        <strain evidence="1 2">12B1</strain>
    </source>
</reference>
<evidence type="ECO:0000313" key="2">
    <source>
        <dbReference type="Proteomes" id="UP001515480"/>
    </source>
</evidence>
<comment type="caution">
    <text evidence="1">The sequence shown here is derived from an EMBL/GenBank/DDBJ whole genome shotgun (WGS) entry which is preliminary data.</text>
</comment>